<protein>
    <submittedName>
        <fullName evidence="1">Uncharacterized protein</fullName>
    </submittedName>
</protein>
<evidence type="ECO:0000313" key="1">
    <source>
        <dbReference type="EMBL" id="KAJ8878948.1"/>
    </source>
</evidence>
<organism evidence="1 2">
    <name type="scientific">Dryococelus australis</name>
    <dbReference type="NCBI Taxonomy" id="614101"/>
    <lineage>
        <taxon>Eukaryota</taxon>
        <taxon>Metazoa</taxon>
        <taxon>Ecdysozoa</taxon>
        <taxon>Arthropoda</taxon>
        <taxon>Hexapoda</taxon>
        <taxon>Insecta</taxon>
        <taxon>Pterygota</taxon>
        <taxon>Neoptera</taxon>
        <taxon>Polyneoptera</taxon>
        <taxon>Phasmatodea</taxon>
        <taxon>Verophasmatodea</taxon>
        <taxon>Anareolatae</taxon>
        <taxon>Phasmatidae</taxon>
        <taxon>Eurycanthinae</taxon>
        <taxon>Dryococelus</taxon>
    </lineage>
</organism>
<comment type="caution">
    <text evidence="1">The sequence shown here is derived from an EMBL/GenBank/DDBJ whole genome shotgun (WGS) entry which is preliminary data.</text>
</comment>
<dbReference type="EMBL" id="JARBHB010000007">
    <property type="protein sequence ID" value="KAJ8878948.1"/>
    <property type="molecule type" value="Genomic_DNA"/>
</dbReference>
<keyword evidence="2" id="KW-1185">Reference proteome</keyword>
<dbReference type="Proteomes" id="UP001159363">
    <property type="component" value="Chromosome 6"/>
</dbReference>
<accession>A0ABQ9H449</accession>
<proteinExistence type="predicted"/>
<reference evidence="1 2" key="1">
    <citation type="submission" date="2023-02" db="EMBL/GenBank/DDBJ databases">
        <title>LHISI_Scaffold_Assembly.</title>
        <authorList>
            <person name="Stuart O.P."/>
            <person name="Cleave R."/>
            <person name="Magrath M.J.L."/>
            <person name="Mikheyev A.S."/>
        </authorList>
    </citation>
    <scope>NUCLEOTIDE SEQUENCE [LARGE SCALE GENOMIC DNA]</scope>
    <source>
        <strain evidence="1">Daus_M_001</strain>
        <tissue evidence="1">Leg muscle</tissue>
    </source>
</reference>
<evidence type="ECO:0000313" key="2">
    <source>
        <dbReference type="Proteomes" id="UP001159363"/>
    </source>
</evidence>
<gene>
    <name evidence="1" type="ORF">PR048_019552</name>
</gene>
<name>A0ABQ9H449_9NEOP</name>
<sequence>MHRREVRKVITSETTGIGTSQVYTPRLRYFEHMAFLEEKEYAKRGLETVEDDDRNEDEDIVSTIILILFLSCGPEMAPAPLC</sequence>